<evidence type="ECO:0000256" key="5">
    <source>
        <dbReference type="RuleBase" id="RU003945"/>
    </source>
</evidence>
<evidence type="ECO:0000259" key="7">
    <source>
        <dbReference type="Pfam" id="PF02096"/>
    </source>
</evidence>
<dbReference type="GO" id="GO:0032979">
    <property type="term" value="P:protein insertion into mitochondrial inner membrane from matrix"/>
    <property type="evidence" value="ECO:0007669"/>
    <property type="project" value="TreeGrafter"/>
</dbReference>
<dbReference type="InterPro" id="IPR028055">
    <property type="entry name" value="YidC/Oxa/ALB_C"/>
</dbReference>
<organism evidence="8 9">
    <name type="scientific">Hyaloperonospora brassicae</name>
    <name type="common">Brassica downy mildew</name>
    <name type="synonym">Peronospora brassicae</name>
    <dbReference type="NCBI Taxonomy" id="162125"/>
    <lineage>
        <taxon>Eukaryota</taxon>
        <taxon>Sar</taxon>
        <taxon>Stramenopiles</taxon>
        <taxon>Oomycota</taxon>
        <taxon>Peronosporomycetes</taxon>
        <taxon>Peronosporales</taxon>
        <taxon>Peronosporaceae</taxon>
        <taxon>Hyaloperonospora</taxon>
    </lineage>
</organism>
<dbReference type="PANTHER" id="PTHR12428">
    <property type="entry name" value="OXA1"/>
    <property type="match status" value="1"/>
</dbReference>
<evidence type="ECO:0000256" key="1">
    <source>
        <dbReference type="ARBA" id="ARBA00004141"/>
    </source>
</evidence>
<sequence>MLFSLRQRLRPAVTTIAQSAARSGRRIAQTDRSLRFERAAAGRLIPINCCNGRSFSSSPIVGVANDDRVVEDLPSEGVEQALDAATSAVEYASVSDLGYGLSDIAIRSLDVIHSTTGLPWWATIIATTVAVRTVFFPITVVSMRNAAKMKLFQPDMEKLRAEMDANPTRDPESVMQFQKKYKALMKKHGVNPLKSILTPLAQIPVFIGFFWGLQDISKYFPEYAHEGIGWVTDLSAADPTTALPIISSALLVASVELGGDAMTGEMKDKMKFGMRCFAVIMVPLTMNFQSGIFVYWVTSNMYTLTQTALLRLNFVKRAFKIPVTEVQRLETSSVTLTSPFEAAVARAKEGTIVKTHVYKPTKPSKKKQ</sequence>
<dbReference type="Proteomes" id="UP001162031">
    <property type="component" value="Unassembled WGS sequence"/>
</dbReference>
<comment type="similarity">
    <text evidence="5">Belongs to the OXA1/ALB3/YidC family.</text>
</comment>
<gene>
    <name evidence="8" type="ORF">HBR001_LOCUS6395</name>
</gene>
<keyword evidence="9" id="KW-1185">Reference proteome</keyword>
<dbReference type="NCBIfam" id="TIGR03592">
    <property type="entry name" value="yidC_oxa1_cterm"/>
    <property type="match status" value="1"/>
</dbReference>
<dbReference type="GO" id="GO:0032977">
    <property type="term" value="F:membrane insertase activity"/>
    <property type="evidence" value="ECO:0007669"/>
    <property type="project" value="InterPro"/>
</dbReference>
<keyword evidence="2 5" id="KW-0812">Transmembrane</keyword>
<dbReference type="InterPro" id="IPR001708">
    <property type="entry name" value="YidC/ALB3/OXA1/COX18"/>
</dbReference>
<name>A0AAV0UG80_HYABA</name>
<evidence type="ECO:0000256" key="2">
    <source>
        <dbReference type="ARBA" id="ARBA00022692"/>
    </source>
</evidence>
<accession>A0AAV0UG80</accession>
<reference evidence="8" key="1">
    <citation type="submission" date="2022-12" db="EMBL/GenBank/DDBJ databases">
        <authorList>
            <person name="Webb A."/>
        </authorList>
    </citation>
    <scope>NUCLEOTIDE SEQUENCE</scope>
    <source>
        <strain evidence="8">Hp1</strain>
    </source>
</reference>
<evidence type="ECO:0000256" key="3">
    <source>
        <dbReference type="ARBA" id="ARBA00022989"/>
    </source>
</evidence>
<protein>
    <recommendedName>
        <fullName evidence="7">Membrane insertase YidC/Oxa/ALB C-terminal domain-containing protein</fullName>
    </recommendedName>
</protein>
<dbReference type="PANTHER" id="PTHR12428:SF65">
    <property type="entry name" value="CYTOCHROME C OXIDASE ASSEMBLY PROTEIN COX18, MITOCHONDRIAL"/>
    <property type="match status" value="1"/>
</dbReference>
<keyword evidence="3 6" id="KW-1133">Transmembrane helix</keyword>
<evidence type="ECO:0000256" key="4">
    <source>
        <dbReference type="ARBA" id="ARBA00023136"/>
    </source>
</evidence>
<comment type="caution">
    <text evidence="8">The sequence shown here is derived from an EMBL/GenBank/DDBJ whole genome shotgun (WGS) entry which is preliminary data.</text>
</comment>
<evidence type="ECO:0000313" key="9">
    <source>
        <dbReference type="Proteomes" id="UP001162031"/>
    </source>
</evidence>
<dbReference type="CDD" id="cd20069">
    <property type="entry name" value="5TM_Oxa1-like"/>
    <property type="match status" value="1"/>
</dbReference>
<dbReference type="GO" id="GO:0005743">
    <property type="term" value="C:mitochondrial inner membrane"/>
    <property type="evidence" value="ECO:0007669"/>
    <property type="project" value="TreeGrafter"/>
</dbReference>
<evidence type="ECO:0000313" key="8">
    <source>
        <dbReference type="EMBL" id="CAI5735158.1"/>
    </source>
</evidence>
<feature type="domain" description="Membrane insertase YidC/Oxa/ALB C-terminal" evidence="7">
    <location>
        <begin position="120"/>
        <end position="310"/>
    </location>
</feature>
<comment type="subcellular location">
    <subcellularLocation>
        <location evidence="1 5">Membrane</location>
        <topology evidence="1 5">Multi-pass membrane protein</topology>
    </subcellularLocation>
</comment>
<proteinExistence type="inferred from homology"/>
<evidence type="ECO:0000256" key="6">
    <source>
        <dbReference type="SAM" id="Phobius"/>
    </source>
</evidence>
<dbReference type="AlphaFoldDB" id="A0AAV0UG80"/>
<feature type="transmembrane region" description="Helical" evidence="6">
    <location>
        <begin position="276"/>
        <end position="297"/>
    </location>
</feature>
<dbReference type="Pfam" id="PF02096">
    <property type="entry name" value="60KD_IMP"/>
    <property type="match status" value="1"/>
</dbReference>
<keyword evidence="4 6" id="KW-0472">Membrane</keyword>
<feature type="transmembrane region" description="Helical" evidence="6">
    <location>
        <begin position="118"/>
        <end position="141"/>
    </location>
</feature>
<dbReference type="EMBL" id="CANTFL010001256">
    <property type="protein sequence ID" value="CAI5735158.1"/>
    <property type="molecule type" value="Genomic_DNA"/>
</dbReference>